<protein>
    <recommendedName>
        <fullName evidence="7">Coproporphyrinogen III oxidase</fullName>
        <ecNumber evidence="7">1.3.3.15</ecNumber>
    </recommendedName>
</protein>
<dbReference type="SUPFAM" id="SSF51905">
    <property type="entry name" value="FAD/NAD(P)-binding domain"/>
    <property type="match status" value="1"/>
</dbReference>
<evidence type="ECO:0000256" key="4">
    <source>
        <dbReference type="ARBA" id="ARBA00022946"/>
    </source>
</evidence>
<dbReference type="GO" id="GO:0005737">
    <property type="term" value="C:cytoplasm"/>
    <property type="evidence" value="ECO:0007669"/>
    <property type="project" value="UniProtKB-SubCell"/>
</dbReference>
<accession>A0A5C6BYF4</accession>
<dbReference type="Gene3D" id="3.50.50.60">
    <property type="entry name" value="FAD/NAD(P)-binding domain"/>
    <property type="match status" value="1"/>
</dbReference>
<feature type="domain" description="Amine oxidase" evidence="8">
    <location>
        <begin position="13"/>
        <end position="490"/>
    </location>
</feature>
<keyword evidence="5 7" id="KW-0560">Oxidoreductase</keyword>
<dbReference type="GO" id="GO:0006783">
    <property type="term" value="P:heme biosynthetic process"/>
    <property type="evidence" value="ECO:0007669"/>
    <property type="project" value="UniProtKB-UniRule"/>
</dbReference>
<evidence type="ECO:0000256" key="3">
    <source>
        <dbReference type="ARBA" id="ARBA00022827"/>
    </source>
</evidence>
<name>A0A5C6BYF4_9BACT</name>
<evidence type="ECO:0000256" key="5">
    <source>
        <dbReference type="ARBA" id="ARBA00023002"/>
    </source>
</evidence>
<keyword evidence="3 7" id="KW-0274">FAD</keyword>
<keyword evidence="4" id="KW-0809">Transit peptide</keyword>
<dbReference type="UniPathway" id="UPA00252"/>
<comment type="cofactor">
    <cofactor evidence="1 7">
        <name>FAD</name>
        <dbReference type="ChEBI" id="CHEBI:57692"/>
    </cofactor>
</comment>
<dbReference type="NCBIfam" id="TIGR00562">
    <property type="entry name" value="proto_IX_ox"/>
    <property type="match status" value="1"/>
</dbReference>
<comment type="function">
    <text evidence="7">Involved in coproporphyrin-dependent heme b biosynthesis. Catalyzes the oxidation of coproporphyrinogen III to coproporphyrin III.</text>
</comment>
<keyword evidence="2 7" id="KW-0285">Flavoprotein</keyword>
<evidence type="ECO:0000256" key="2">
    <source>
        <dbReference type="ARBA" id="ARBA00022630"/>
    </source>
</evidence>
<sequence length="501" mass="53209">MAPIRIAIVGGGLSGLATGVHLRLLANCHRLPLEITLFEASSRIGGVIQTERIVGRDGGEFVVDHGADMFATNPPAAIELCQRLGVADGLLRPQQVGRGAMIARGDRLIPIPDGFVLMRATKMMSMVSTPLLSPRGKLRLLAERFVRPRDPSLEDESVGSFVARRLGRECLQNIVAPLVAGIYTADIDRLSMAATMKPLWDMEARDGSLARATLRRKRSGEDATERTSSGARYEQFRAFPGGMIELIQALASGIGSDNIRLNSPVESLATTANGTELGPGGESFDRVVLASPAPVSAQLLATLRTTAAAESHLQAIDTVVSELGGIGYASTAIVVMAVPRQAIARMPKTFGFVVPPSEQRTILAGSFASEKFCGRAPHDHVIIRAFAGGALHPQVLEQSDEAIVEIVANELGDIIGLDVSKSVHDFAAFIKVIRWNKAMPQYEVGHLRKAAAIDSAISQLPNIELVTNAYGGVGIAPVIAAAERGAQRVLASVSKTQCSPE</sequence>
<proteinExistence type="inferred from homology"/>
<dbReference type="FunFam" id="1.10.3110.10:FF:000002">
    <property type="entry name" value="Protoporphyrinogen oxidase"/>
    <property type="match status" value="1"/>
</dbReference>
<dbReference type="PANTHER" id="PTHR42923:SF3">
    <property type="entry name" value="PROTOPORPHYRINOGEN OXIDASE"/>
    <property type="match status" value="1"/>
</dbReference>
<comment type="similarity">
    <text evidence="7">Belongs to the protoporphyrinogen/coproporphyrinogen oxidase family. Coproporphyrinogen III oxidase subfamily.</text>
</comment>
<dbReference type="InterPro" id="IPR036188">
    <property type="entry name" value="FAD/NAD-bd_sf"/>
</dbReference>
<comment type="catalytic activity">
    <reaction evidence="7">
        <text>coproporphyrinogen III + 3 O2 = coproporphyrin III + 3 H2O2</text>
        <dbReference type="Rhea" id="RHEA:43436"/>
        <dbReference type="ChEBI" id="CHEBI:15379"/>
        <dbReference type="ChEBI" id="CHEBI:16240"/>
        <dbReference type="ChEBI" id="CHEBI:57309"/>
        <dbReference type="ChEBI" id="CHEBI:131725"/>
        <dbReference type="EC" id="1.3.3.15"/>
    </reaction>
</comment>
<comment type="subcellular location">
    <subcellularLocation>
        <location evidence="7">Cytoplasm</location>
    </subcellularLocation>
</comment>
<dbReference type="RefSeq" id="WP_302119506.1">
    <property type="nucleotide sequence ID" value="NZ_SJPU01000002.1"/>
</dbReference>
<dbReference type="Gene3D" id="1.10.3110.10">
    <property type="entry name" value="protoporphyrinogen ix oxidase, domain 3"/>
    <property type="match status" value="1"/>
</dbReference>
<dbReference type="PANTHER" id="PTHR42923">
    <property type="entry name" value="PROTOPORPHYRINOGEN OXIDASE"/>
    <property type="match status" value="1"/>
</dbReference>
<keyword evidence="7" id="KW-0963">Cytoplasm</keyword>
<comment type="pathway">
    <text evidence="7">Porphyrin-containing compound metabolism; protoheme biosynthesis.</text>
</comment>
<dbReference type="Gene3D" id="3.90.660.20">
    <property type="entry name" value="Protoporphyrinogen oxidase, mitochondrial, domain 2"/>
    <property type="match status" value="1"/>
</dbReference>
<keyword evidence="6 7" id="KW-0350">Heme biosynthesis</keyword>
<comment type="caution">
    <text evidence="9">The sequence shown here is derived from an EMBL/GenBank/DDBJ whole genome shotgun (WGS) entry which is preliminary data.</text>
</comment>
<dbReference type="InterPro" id="IPR002937">
    <property type="entry name" value="Amino_oxidase"/>
</dbReference>
<evidence type="ECO:0000313" key="9">
    <source>
        <dbReference type="EMBL" id="TWU16717.1"/>
    </source>
</evidence>
<dbReference type="AlphaFoldDB" id="A0A5C6BYF4"/>
<gene>
    <name evidence="9" type="primary">hemY</name>
    <name evidence="9" type="ORF">Poly21_39230</name>
</gene>
<keyword evidence="10" id="KW-1185">Reference proteome</keyword>
<dbReference type="InterPro" id="IPR050464">
    <property type="entry name" value="Zeta_carotene_desat/Oxidored"/>
</dbReference>
<dbReference type="SUPFAM" id="SSF54373">
    <property type="entry name" value="FAD-linked reductases, C-terminal domain"/>
    <property type="match status" value="1"/>
</dbReference>
<evidence type="ECO:0000256" key="7">
    <source>
        <dbReference type="RuleBase" id="RU364052"/>
    </source>
</evidence>
<dbReference type="EC" id="1.3.3.15" evidence="7"/>
<dbReference type="Pfam" id="PF01593">
    <property type="entry name" value="Amino_oxidase"/>
    <property type="match status" value="1"/>
</dbReference>
<organism evidence="9 10">
    <name type="scientific">Allorhodopirellula heiligendammensis</name>
    <dbReference type="NCBI Taxonomy" id="2714739"/>
    <lineage>
        <taxon>Bacteria</taxon>
        <taxon>Pseudomonadati</taxon>
        <taxon>Planctomycetota</taxon>
        <taxon>Planctomycetia</taxon>
        <taxon>Pirellulales</taxon>
        <taxon>Pirellulaceae</taxon>
        <taxon>Allorhodopirellula</taxon>
    </lineage>
</organism>
<dbReference type="Proteomes" id="UP000319908">
    <property type="component" value="Unassembled WGS sequence"/>
</dbReference>
<reference evidence="9 10" key="1">
    <citation type="journal article" date="2020" name="Antonie Van Leeuwenhoek">
        <title>Rhodopirellula heiligendammensis sp. nov., Rhodopirellula pilleata sp. nov., and Rhodopirellula solitaria sp. nov. isolated from natural or artificial marine surfaces in Northern Germany and California, USA, and emended description of the genus Rhodopirellula.</title>
        <authorList>
            <person name="Kallscheuer N."/>
            <person name="Wiegand S."/>
            <person name="Jogler M."/>
            <person name="Boedeker C."/>
            <person name="Peeters S.H."/>
            <person name="Rast P."/>
            <person name="Heuer A."/>
            <person name="Jetten M.S.M."/>
            <person name="Rohde M."/>
            <person name="Jogler C."/>
        </authorList>
    </citation>
    <scope>NUCLEOTIDE SEQUENCE [LARGE SCALE GENOMIC DNA]</scope>
    <source>
        <strain evidence="9 10">Poly21</strain>
    </source>
</reference>
<evidence type="ECO:0000256" key="1">
    <source>
        <dbReference type="ARBA" id="ARBA00001974"/>
    </source>
</evidence>
<evidence type="ECO:0000256" key="6">
    <source>
        <dbReference type="ARBA" id="ARBA00023133"/>
    </source>
</evidence>
<dbReference type="GO" id="GO:0004729">
    <property type="term" value="F:oxygen-dependent protoporphyrinogen oxidase activity"/>
    <property type="evidence" value="ECO:0007669"/>
    <property type="project" value="UniProtKB-UniRule"/>
</dbReference>
<evidence type="ECO:0000313" key="10">
    <source>
        <dbReference type="Proteomes" id="UP000319908"/>
    </source>
</evidence>
<dbReference type="EMBL" id="SJPU01000002">
    <property type="protein sequence ID" value="TWU16717.1"/>
    <property type="molecule type" value="Genomic_DNA"/>
</dbReference>
<evidence type="ECO:0000259" key="8">
    <source>
        <dbReference type="Pfam" id="PF01593"/>
    </source>
</evidence>
<dbReference type="InterPro" id="IPR004572">
    <property type="entry name" value="Protoporphyrinogen_oxidase"/>
</dbReference>